<dbReference type="EMBL" id="JAJEPS010000007">
    <property type="protein sequence ID" value="MCC2126282.1"/>
    <property type="molecule type" value="Genomic_DNA"/>
</dbReference>
<dbReference type="InterPro" id="IPR038765">
    <property type="entry name" value="Papain-like_cys_pep_sf"/>
</dbReference>
<dbReference type="SUPFAM" id="SSF54001">
    <property type="entry name" value="Cysteine proteinases"/>
    <property type="match status" value="1"/>
</dbReference>
<sequence length="340" mass="38025">MKKSLFCIATVLMLTGCAEFLPSDDALEVAPQSFQEYLLRQEDELQEGSSSELPDHEYDADNSSAESAVSPDTGTDTNSDSAGIRQIAAQIFTDDMSDYDKVFAIHQHLVTTVNYDYDNMQANTLPDSVFTAEGALFDHLAVCEGYARAFSALCGQADLTELMISGTADNGSGTISHAWNQVQVDGIWYNMDVTWDDPLVENQVVSDGSNIVYDYFLVPDYIMEETHQAEYPEERHTCNDDRYLESNRQLTIAPYLKEPYFFPSSDTEIWEVAYSCLTSDILEFQIVCDIPTEKAQSKMNLVLDQTQYAMEQIPLYGQISVNAQYGIADYVIVTVTVSPE</sequence>
<dbReference type="InterPro" id="IPR052557">
    <property type="entry name" value="CAP/Cytokinesis_protein"/>
</dbReference>
<evidence type="ECO:0000313" key="3">
    <source>
        <dbReference type="EMBL" id="MCC2126282.1"/>
    </source>
</evidence>
<feature type="domain" description="Transglutaminase-like" evidence="2">
    <location>
        <begin position="85"/>
        <end position="192"/>
    </location>
</feature>
<proteinExistence type="predicted"/>
<dbReference type="RefSeq" id="WP_308459390.1">
    <property type="nucleotide sequence ID" value="NZ_JAJEPS010000007.1"/>
</dbReference>
<organism evidence="3 4">
    <name type="scientific">Hominiventricola filiformis</name>
    <dbReference type="NCBI Taxonomy" id="2885352"/>
    <lineage>
        <taxon>Bacteria</taxon>
        <taxon>Bacillati</taxon>
        <taxon>Bacillota</taxon>
        <taxon>Clostridia</taxon>
        <taxon>Lachnospirales</taxon>
        <taxon>Lachnospiraceae</taxon>
        <taxon>Hominiventricola</taxon>
    </lineage>
</organism>
<reference evidence="3 4" key="1">
    <citation type="submission" date="2021-10" db="EMBL/GenBank/DDBJ databases">
        <title>Anaerobic single-cell dispensing facilitates the cultivation of human gut bacteria.</title>
        <authorList>
            <person name="Afrizal A."/>
        </authorList>
    </citation>
    <scope>NUCLEOTIDE SEQUENCE [LARGE SCALE GENOMIC DNA]</scope>
    <source>
        <strain evidence="3 4">CLA-AA-H276</strain>
    </source>
</reference>
<name>A0AAE3A867_9FIRM</name>
<dbReference type="PANTHER" id="PTHR46333">
    <property type="entry name" value="CYTOKINESIS PROTEIN 3"/>
    <property type="match status" value="1"/>
</dbReference>
<protein>
    <recommendedName>
        <fullName evidence="2">Transglutaminase-like domain-containing protein</fullName>
    </recommendedName>
</protein>
<dbReference type="PROSITE" id="PS51257">
    <property type="entry name" value="PROKAR_LIPOPROTEIN"/>
    <property type="match status" value="1"/>
</dbReference>
<evidence type="ECO:0000259" key="2">
    <source>
        <dbReference type="Pfam" id="PF01841"/>
    </source>
</evidence>
<keyword evidence="4" id="KW-1185">Reference proteome</keyword>
<gene>
    <name evidence="3" type="ORF">LKD36_08820</name>
</gene>
<feature type="compositionally biased region" description="Polar residues" evidence="1">
    <location>
        <begin position="61"/>
        <end position="80"/>
    </location>
</feature>
<dbReference type="Gene3D" id="3.10.620.30">
    <property type="match status" value="1"/>
</dbReference>
<accession>A0AAE3A867</accession>
<evidence type="ECO:0000256" key="1">
    <source>
        <dbReference type="SAM" id="MobiDB-lite"/>
    </source>
</evidence>
<dbReference type="InterPro" id="IPR002931">
    <property type="entry name" value="Transglutaminase-like"/>
</dbReference>
<dbReference type="Pfam" id="PF01841">
    <property type="entry name" value="Transglut_core"/>
    <property type="match status" value="1"/>
</dbReference>
<evidence type="ECO:0000313" key="4">
    <source>
        <dbReference type="Proteomes" id="UP001198220"/>
    </source>
</evidence>
<dbReference type="Proteomes" id="UP001198220">
    <property type="component" value="Unassembled WGS sequence"/>
</dbReference>
<feature type="region of interest" description="Disordered" evidence="1">
    <location>
        <begin position="43"/>
        <end position="80"/>
    </location>
</feature>
<comment type="caution">
    <text evidence="3">The sequence shown here is derived from an EMBL/GenBank/DDBJ whole genome shotgun (WGS) entry which is preliminary data.</text>
</comment>
<dbReference type="AlphaFoldDB" id="A0AAE3A867"/>
<dbReference type="GO" id="GO:0005737">
    <property type="term" value="C:cytoplasm"/>
    <property type="evidence" value="ECO:0007669"/>
    <property type="project" value="TreeGrafter"/>
</dbReference>
<dbReference type="PANTHER" id="PTHR46333:SF2">
    <property type="entry name" value="CYTOKINESIS PROTEIN 3"/>
    <property type="match status" value="1"/>
</dbReference>